<feature type="transmembrane region" description="Helical" evidence="7">
    <location>
        <begin position="119"/>
        <end position="140"/>
    </location>
</feature>
<dbReference type="Proteomes" id="UP001185028">
    <property type="component" value="Unassembled WGS sequence"/>
</dbReference>
<dbReference type="Gene3D" id="1.20.1510.10">
    <property type="entry name" value="Cation efflux protein transmembrane domain"/>
    <property type="match status" value="1"/>
</dbReference>
<dbReference type="InterPro" id="IPR027470">
    <property type="entry name" value="Cation_efflux_CTD"/>
</dbReference>
<evidence type="ECO:0000256" key="1">
    <source>
        <dbReference type="ARBA" id="ARBA00004141"/>
    </source>
</evidence>
<evidence type="ECO:0000256" key="4">
    <source>
        <dbReference type="ARBA" id="ARBA00022692"/>
    </source>
</evidence>
<dbReference type="PANTHER" id="PTHR43840">
    <property type="entry name" value="MITOCHONDRIAL METAL TRANSPORTER 1-RELATED"/>
    <property type="match status" value="1"/>
</dbReference>
<dbReference type="SUPFAM" id="SSF161111">
    <property type="entry name" value="Cation efflux protein transmembrane domain-like"/>
    <property type="match status" value="1"/>
</dbReference>
<feature type="domain" description="Cation efflux protein cytoplasmic" evidence="9">
    <location>
        <begin position="225"/>
        <end position="293"/>
    </location>
</feature>
<accession>A0ABU1J652</accession>
<evidence type="ECO:0000313" key="11">
    <source>
        <dbReference type="Proteomes" id="UP001185028"/>
    </source>
</evidence>
<feature type="transmembrane region" description="Helical" evidence="7">
    <location>
        <begin position="160"/>
        <end position="179"/>
    </location>
</feature>
<evidence type="ECO:0000256" key="2">
    <source>
        <dbReference type="ARBA" id="ARBA00008114"/>
    </source>
</evidence>
<dbReference type="InterPro" id="IPR027469">
    <property type="entry name" value="Cation_efflux_TMD_sf"/>
</dbReference>
<proteinExistence type="inferred from homology"/>
<keyword evidence="11" id="KW-1185">Reference proteome</keyword>
<evidence type="ECO:0000256" key="7">
    <source>
        <dbReference type="SAM" id="Phobius"/>
    </source>
</evidence>
<comment type="subcellular location">
    <subcellularLocation>
        <location evidence="1">Membrane</location>
        <topology evidence="1">Multi-pass membrane protein</topology>
    </subcellularLocation>
</comment>
<dbReference type="Gene3D" id="3.30.70.1350">
    <property type="entry name" value="Cation efflux protein, cytoplasmic domain"/>
    <property type="match status" value="1"/>
</dbReference>
<dbReference type="SUPFAM" id="SSF160240">
    <property type="entry name" value="Cation efflux protein cytoplasmic domain-like"/>
    <property type="match status" value="1"/>
</dbReference>
<dbReference type="InterPro" id="IPR058533">
    <property type="entry name" value="Cation_efflux_TM"/>
</dbReference>
<reference evidence="10 11" key="1">
    <citation type="submission" date="2023-07" db="EMBL/GenBank/DDBJ databases">
        <title>Genomic Encyclopedia of Type Strains, Phase IV (KMG-IV): sequencing the most valuable type-strain genomes for metagenomic binning, comparative biology and taxonomic classification.</title>
        <authorList>
            <person name="Goeker M."/>
        </authorList>
    </citation>
    <scope>NUCLEOTIDE SEQUENCE [LARGE SCALE GENOMIC DNA]</scope>
    <source>
        <strain evidence="10 11">DSM 22170</strain>
    </source>
</reference>
<dbReference type="InterPro" id="IPR050291">
    <property type="entry name" value="CDF_Transporter"/>
</dbReference>
<dbReference type="Pfam" id="PF01545">
    <property type="entry name" value="Cation_efflux"/>
    <property type="match status" value="1"/>
</dbReference>
<evidence type="ECO:0000259" key="8">
    <source>
        <dbReference type="Pfam" id="PF01545"/>
    </source>
</evidence>
<protein>
    <submittedName>
        <fullName evidence="10">Cation diffusion facilitator family transporter</fullName>
    </submittedName>
</protein>
<keyword evidence="6 7" id="KW-0472">Membrane</keyword>
<feature type="domain" description="Cation efflux protein transmembrane" evidence="8">
    <location>
        <begin position="13"/>
        <end position="213"/>
    </location>
</feature>
<evidence type="ECO:0000259" key="9">
    <source>
        <dbReference type="Pfam" id="PF16916"/>
    </source>
</evidence>
<feature type="transmembrane region" description="Helical" evidence="7">
    <location>
        <begin position="80"/>
        <end position="107"/>
    </location>
</feature>
<evidence type="ECO:0000256" key="3">
    <source>
        <dbReference type="ARBA" id="ARBA00022448"/>
    </source>
</evidence>
<evidence type="ECO:0000313" key="10">
    <source>
        <dbReference type="EMBL" id="MDR6246457.1"/>
    </source>
</evidence>
<keyword evidence="3" id="KW-0813">Transport</keyword>
<evidence type="ECO:0000256" key="5">
    <source>
        <dbReference type="ARBA" id="ARBA00022989"/>
    </source>
</evidence>
<dbReference type="PANTHER" id="PTHR43840:SF15">
    <property type="entry name" value="MITOCHONDRIAL METAL TRANSPORTER 1-RELATED"/>
    <property type="match status" value="1"/>
</dbReference>
<dbReference type="Pfam" id="PF16916">
    <property type="entry name" value="ZT_dimer"/>
    <property type="match status" value="1"/>
</dbReference>
<dbReference type="EMBL" id="JAVDQH010000029">
    <property type="protein sequence ID" value="MDR6246457.1"/>
    <property type="molecule type" value="Genomic_DNA"/>
</dbReference>
<name>A0ABU1J652_9BACL</name>
<feature type="transmembrane region" description="Helical" evidence="7">
    <location>
        <begin position="12"/>
        <end position="33"/>
    </location>
</feature>
<sequence>MDNKPIRQQEHGLWTSVLTGFVLAIVKGVAGYIAMNKALIGDALYTASSAASTLAERLLRRSWKSRRRAALRSEHRPAEGVGASFAQMIITVVLLLGGLEIAIAAVRDLMAHVEPEPKPFAIVLVFLAMAVNEAVFRYRYRYMSKQKSNTLEEMIDTHRYSLYSSIIVLAGMLGTIAALELNEDRLYYVQPVSALLVAIILWRQGYRLARQAIYGRLVQTMEQQDASDYMETVQRVRGVIAVERLQAQEHDRGVHIELVLAVNPNITVLAAAEIAEYARNLLLHRFDHVSRVQVYTIPYTGGYPYKSNHDWAAHSDRSSGDGMLH</sequence>
<comment type="similarity">
    <text evidence="2">Belongs to the cation diffusion facilitator (CDF) transporter (TC 2.A.4) family.</text>
</comment>
<keyword evidence="4 7" id="KW-0812">Transmembrane</keyword>
<keyword evidence="5 7" id="KW-1133">Transmembrane helix</keyword>
<organism evidence="10 11">
    <name type="scientific">Paenibacillus hunanensis</name>
    <dbReference type="NCBI Taxonomy" id="539262"/>
    <lineage>
        <taxon>Bacteria</taxon>
        <taxon>Bacillati</taxon>
        <taxon>Bacillota</taxon>
        <taxon>Bacilli</taxon>
        <taxon>Bacillales</taxon>
        <taxon>Paenibacillaceae</taxon>
        <taxon>Paenibacillus</taxon>
    </lineage>
</organism>
<feature type="transmembrane region" description="Helical" evidence="7">
    <location>
        <begin position="185"/>
        <end position="202"/>
    </location>
</feature>
<evidence type="ECO:0000256" key="6">
    <source>
        <dbReference type="ARBA" id="ARBA00023136"/>
    </source>
</evidence>
<comment type="caution">
    <text evidence="10">The sequence shown here is derived from an EMBL/GenBank/DDBJ whole genome shotgun (WGS) entry which is preliminary data.</text>
</comment>
<gene>
    <name evidence="10" type="ORF">JOC58_004393</name>
</gene>
<dbReference type="RefSeq" id="WP_188776110.1">
    <property type="nucleotide sequence ID" value="NZ_BMMB01000006.1"/>
</dbReference>
<dbReference type="InterPro" id="IPR036837">
    <property type="entry name" value="Cation_efflux_CTD_sf"/>
</dbReference>
<feature type="transmembrane region" description="Helical" evidence="7">
    <location>
        <begin position="39"/>
        <end position="59"/>
    </location>
</feature>